<dbReference type="Pfam" id="PF01850">
    <property type="entry name" value="PIN"/>
    <property type="match status" value="1"/>
</dbReference>
<name>A0A8J7L5J5_9CYAN</name>
<protein>
    <submittedName>
        <fullName evidence="2">Type II toxin-antitoxin system VapC family toxin</fullName>
    </submittedName>
</protein>
<gene>
    <name evidence="2" type="ORF">I8751_20710</name>
</gene>
<dbReference type="CDD" id="cd09872">
    <property type="entry name" value="PIN_Sll0205-like"/>
    <property type="match status" value="1"/>
</dbReference>
<dbReference type="PANTHER" id="PTHR36173">
    <property type="entry name" value="RIBONUCLEASE VAPC16-RELATED"/>
    <property type="match status" value="1"/>
</dbReference>
<proteinExistence type="predicted"/>
<dbReference type="InterPro" id="IPR002716">
    <property type="entry name" value="PIN_dom"/>
</dbReference>
<comment type="caution">
    <text evidence="2">The sequence shown here is derived from an EMBL/GenBank/DDBJ whole genome shotgun (WGS) entry which is preliminary data.</text>
</comment>
<reference evidence="2 3" key="1">
    <citation type="journal article" date="2021" name="Int. J. Syst. Evol. Microbiol.">
        <title>Amazonocrinis nigriterrae gen. nov., sp. nov., Atlanticothrix silvestris gen. nov., sp. nov. and Dendronalium phyllosphericum gen. nov., sp. nov., nostocacean cyanobacteria from Brazilian environments.</title>
        <authorList>
            <person name="Alvarenga D.O."/>
            <person name="Andreote A.P.D."/>
            <person name="Branco L.H.Z."/>
            <person name="Delbaje E."/>
            <person name="Cruz R.B."/>
            <person name="Varani A.M."/>
            <person name="Fiore M.F."/>
        </authorList>
    </citation>
    <scope>NUCLEOTIDE SEQUENCE [LARGE SCALE GENOMIC DNA]</scope>
    <source>
        <strain evidence="2 3">CENA357</strain>
    </source>
</reference>
<feature type="domain" description="PIN" evidence="1">
    <location>
        <begin position="5"/>
        <end position="123"/>
    </location>
</feature>
<dbReference type="InterPro" id="IPR041705">
    <property type="entry name" value="PIN_Sll0205"/>
</dbReference>
<accession>A0A8J7L5J5</accession>
<dbReference type="InterPro" id="IPR029060">
    <property type="entry name" value="PIN-like_dom_sf"/>
</dbReference>
<dbReference type="Gene3D" id="3.40.50.1010">
    <property type="entry name" value="5'-nuclease"/>
    <property type="match status" value="1"/>
</dbReference>
<dbReference type="Proteomes" id="UP000599391">
    <property type="component" value="Unassembled WGS sequence"/>
</dbReference>
<keyword evidence="3" id="KW-1185">Reference proteome</keyword>
<evidence type="ECO:0000259" key="1">
    <source>
        <dbReference type="Pfam" id="PF01850"/>
    </source>
</evidence>
<organism evidence="2 3">
    <name type="scientific">Atlanticothrix silvestris CENA357</name>
    <dbReference type="NCBI Taxonomy" id="1725252"/>
    <lineage>
        <taxon>Bacteria</taxon>
        <taxon>Bacillati</taxon>
        <taxon>Cyanobacteriota</taxon>
        <taxon>Cyanophyceae</taxon>
        <taxon>Nostocales</taxon>
        <taxon>Nodulariaceae</taxon>
        <taxon>Atlanticothrix</taxon>
        <taxon>Atlanticothrix silvestris</taxon>
    </lineage>
</organism>
<evidence type="ECO:0000313" key="2">
    <source>
        <dbReference type="EMBL" id="MBH8554732.1"/>
    </source>
</evidence>
<evidence type="ECO:0000313" key="3">
    <source>
        <dbReference type="Proteomes" id="UP000599391"/>
    </source>
</evidence>
<sequence>MMKFLLDTHALLWYLLGDPNLSIKVKDIIDTKDNLYFSIVSLWEIAIKINIGKLKIHRSIEDLSKELQYINIQILPIMDKDIELYSGLNFPSNHRDPFDRMLIVQAINHSLVVISKDVKFDAYPIQRLWD</sequence>
<dbReference type="InterPro" id="IPR052919">
    <property type="entry name" value="TA_system_RNase"/>
</dbReference>
<dbReference type="AlphaFoldDB" id="A0A8J7L5J5"/>
<dbReference type="EMBL" id="JAECZB010000081">
    <property type="protein sequence ID" value="MBH8554732.1"/>
    <property type="molecule type" value="Genomic_DNA"/>
</dbReference>
<dbReference type="SUPFAM" id="SSF88723">
    <property type="entry name" value="PIN domain-like"/>
    <property type="match status" value="1"/>
</dbReference>
<dbReference type="PANTHER" id="PTHR36173:SF2">
    <property type="entry name" value="RIBONUCLEASE VAPC16"/>
    <property type="match status" value="1"/>
</dbReference>